<dbReference type="Pfam" id="PF01497">
    <property type="entry name" value="Peripla_BP_2"/>
    <property type="match status" value="1"/>
</dbReference>
<name>A0ABU4BBY9_9NOCA</name>
<keyword evidence="5" id="KW-1185">Reference proteome</keyword>
<evidence type="ECO:0000256" key="2">
    <source>
        <dbReference type="SAM" id="SignalP"/>
    </source>
</evidence>
<evidence type="ECO:0000313" key="5">
    <source>
        <dbReference type="Proteomes" id="UP001185755"/>
    </source>
</evidence>
<feature type="domain" description="Fe/B12 periplasmic-binding" evidence="3">
    <location>
        <begin position="75"/>
        <end position="333"/>
    </location>
</feature>
<comment type="caution">
    <text evidence="4">The sequence shown here is derived from an EMBL/GenBank/DDBJ whole genome shotgun (WGS) entry which is preliminary data.</text>
</comment>
<dbReference type="InterPro" id="IPR002491">
    <property type="entry name" value="ABC_transptr_periplasmic_BD"/>
</dbReference>
<feature type="chain" id="PRO_5046158099" evidence="2">
    <location>
        <begin position="21"/>
        <end position="334"/>
    </location>
</feature>
<evidence type="ECO:0000259" key="3">
    <source>
        <dbReference type="PROSITE" id="PS50983"/>
    </source>
</evidence>
<dbReference type="Proteomes" id="UP001185755">
    <property type="component" value="Unassembled WGS sequence"/>
</dbReference>
<dbReference type="RefSeq" id="WP_317564413.1">
    <property type="nucleotide sequence ID" value="NZ_JAWLJX010000002.1"/>
</dbReference>
<proteinExistence type="inferred from homology"/>
<dbReference type="PROSITE" id="PS51257">
    <property type="entry name" value="PROKAR_LIPOPROTEIN"/>
    <property type="match status" value="1"/>
</dbReference>
<dbReference type="PANTHER" id="PTHR30535">
    <property type="entry name" value="VITAMIN B12-BINDING PROTEIN"/>
    <property type="match status" value="1"/>
</dbReference>
<comment type="similarity">
    <text evidence="1">Belongs to the bacterial solute-binding protein 8 family.</text>
</comment>
<organism evidence="4 5">
    <name type="scientific">Rhodococcoides yunnanense</name>
    <dbReference type="NCBI Taxonomy" id="278209"/>
    <lineage>
        <taxon>Bacteria</taxon>
        <taxon>Bacillati</taxon>
        <taxon>Actinomycetota</taxon>
        <taxon>Actinomycetes</taxon>
        <taxon>Mycobacteriales</taxon>
        <taxon>Nocardiaceae</taxon>
        <taxon>Rhodococcoides</taxon>
    </lineage>
</organism>
<dbReference type="Gene3D" id="3.40.50.1980">
    <property type="entry name" value="Nitrogenase molybdenum iron protein domain"/>
    <property type="match status" value="2"/>
</dbReference>
<accession>A0ABU4BBY9</accession>
<sequence length="334" mass="33685">MVQRLAAVLVVAALSAACSATTPDAGPTDTFGPRTAVVEDPNPEPVAENPATVLPATVTGFDGVAVTVTDNSRIVAADQYGTLAETVFALGLGDNLVGRDTSAAFPAAQDVPDVTPTGHSLSAEGILALSPTVVLTDTSIGPRAVQDQIRAAGIPVVYFDPTRTLTGVADQIEAVAAALGVPDAGRALAERANTEIAAAADDTPTSDVPLKIAFLYMRGPAIKMLAGPGSGADALIEALGATDAGVRSGLTEQFVPVTSEALIAAAPDVILMMTNGLQSIGGIEGLAQIPGIAQTPAGRERRVVDMDDGTILSFGPNTGKVLRALATAVYDPPS</sequence>
<dbReference type="InterPro" id="IPR050902">
    <property type="entry name" value="ABC_Transporter_SBP"/>
</dbReference>
<reference evidence="4 5" key="1">
    <citation type="submission" date="2023-10" db="EMBL/GenBank/DDBJ databases">
        <title>Development of a sustainable strategy for remediation of hydrocarbon-contaminated territories based on the waste exchange concept.</title>
        <authorList>
            <person name="Krivoruchko A."/>
        </authorList>
    </citation>
    <scope>NUCLEOTIDE SEQUENCE [LARGE SCALE GENOMIC DNA]</scope>
    <source>
        <strain evidence="4 5">IEGM 1323</strain>
    </source>
</reference>
<protein>
    <submittedName>
        <fullName evidence="4">ABC transporter substrate-binding protein</fullName>
    </submittedName>
</protein>
<dbReference type="PANTHER" id="PTHR30535:SF4">
    <property type="entry name" value="HEMIN-BINDING PERIPLASMIC PROTEIN HMUT"/>
    <property type="match status" value="1"/>
</dbReference>
<evidence type="ECO:0000256" key="1">
    <source>
        <dbReference type="ARBA" id="ARBA00008814"/>
    </source>
</evidence>
<gene>
    <name evidence="4" type="ORF">R3P96_10245</name>
</gene>
<keyword evidence="2" id="KW-0732">Signal</keyword>
<dbReference type="EMBL" id="JAWLJX010000002">
    <property type="protein sequence ID" value="MDV6261721.1"/>
    <property type="molecule type" value="Genomic_DNA"/>
</dbReference>
<evidence type="ECO:0000313" key="4">
    <source>
        <dbReference type="EMBL" id="MDV6261721.1"/>
    </source>
</evidence>
<dbReference type="SUPFAM" id="SSF53807">
    <property type="entry name" value="Helical backbone' metal receptor"/>
    <property type="match status" value="1"/>
</dbReference>
<dbReference type="PROSITE" id="PS50983">
    <property type="entry name" value="FE_B12_PBP"/>
    <property type="match status" value="1"/>
</dbReference>
<feature type="signal peptide" evidence="2">
    <location>
        <begin position="1"/>
        <end position="20"/>
    </location>
</feature>